<dbReference type="InterPro" id="IPR001387">
    <property type="entry name" value="Cro/C1-type_HTH"/>
</dbReference>
<dbReference type="AlphaFoldDB" id="A0A1I4M0B8"/>
<accession>A0A1I4M0B8</accession>
<dbReference type="OrthoDB" id="8686638at2"/>
<dbReference type="SUPFAM" id="SSF47413">
    <property type="entry name" value="lambda repressor-like DNA-binding domains"/>
    <property type="match status" value="1"/>
</dbReference>
<keyword evidence="4" id="KW-1185">Reference proteome</keyword>
<proteinExistence type="predicted"/>
<dbReference type="InterPro" id="IPR010982">
    <property type="entry name" value="Lambda_DNA-bd_dom_sf"/>
</dbReference>
<dbReference type="Pfam" id="PF13560">
    <property type="entry name" value="HTH_31"/>
    <property type="match status" value="1"/>
</dbReference>
<evidence type="ECO:0000313" key="4">
    <source>
        <dbReference type="Proteomes" id="UP000199470"/>
    </source>
</evidence>
<protein>
    <submittedName>
        <fullName evidence="3">Helix-turn-helix domain-containing protein</fullName>
    </submittedName>
</protein>
<feature type="domain" description="HTH cro/C1-type" evidence="2">
    <location>
        <begin position="12"/>
        <end position="66"/>
    </location>
</feature>
<evidence type="ECO:0000256" key="1">
    <source>
        <dbReference type="SAM" id="MobiDB-lite"/>
    </source>
</evidence>
<dbReference type="EMBL" id="FOTW01000010">
    <property type="protein sequence ID" value="SFL96515.1"/>
    <property type="molecule type" value="Genomic_DNA"/>
</dbReference>
<gene>
    <name evidence="3" type="ORF">SAMN02982985_02152</name>
</gene>
<sequence length="118" mass="12745">MSIIVSNIVDELQHARKAAGLTHDTLALRAGVSRMTVQRTEAGKIDPRLSTLLVLARALGMDLMLVPKALRPDLEDFVRSGGRFLGQPSGIGAPPSLVDELLQPDEPAKKHTSAKSRR</sequence>
<evidence type="ECO:0000313" key="3">
    <source>
        <dbReference type="EMBL" id="SFL96515.1"/>
    </source>
</evidence>
<organism evidence="3 4">
    <name type="scientific">Rugamonas rubra</name>
    <dbReference type="NCBI Taxonomy" id="758825"/>
    <lineage>
        <taxon>Bacteria</taxon>
        <taxon>Pseudomonadati</taxon>
        <taxon>Pseudomonadota</taxon>
        <taxon>Betaproteobacteria</taxon>
        <taxon>Burkholderiales</taxon>
        <taxon>Oxalobacteraceae</taxon>
        <taxon>Telluria group</taxon>
        <taxon>Rugamonas</taxon>
    </lineage>
</organism>
<dbReference type="CDD" id="cd00093">
    <property type="entry name" value="HTH_XRE"/>
    <property type="match status" value="1"/>
</dbReference>
<dbReference type="Gene3D" id="1.10.260.40">
    <property type="entry name" value="lambda repressor-like DNA-binding domains"/>
    <property type="match status" value="1"/>
</dbReference>
<dbReference type="STRING" id="758825.SAMN02982985_02152"/>
<name>A0A1I4M0B8_9BURK</name>
<dbReference type="GO" id="GO:0003677">
    <property type="term" value="F:DNA binding"/>
    <property type="evidence" value="ECO:0007669"/>
    <property type="project" value="InterPro"/>
</dbReference>
<feature type="region of interest" description="Disordered" evidence="1">
    <location>
        <begin position="85"/>
        <end position="118"/>
    </location>
</feature>
<dbReference type="Proteomes" id="UP000199470">
    <property type="component" value="Unassembled WGS sequence"/>
</dbReference>
<evidence type="ECO:0000259" key="2">
    <source>
        <dbReference type="PROSITE" id="PS50943"/>
    </source>
</evidence>
<dbReference type="PROSITE" id="PS50943">
    <property type="entry name" value="HTH_CROC1"/>
    <property type="match status" value="1"/>
</dbReference>
<dbReference type="SMART" id="SM00530">
    <property type="entry name" value="HTH_XRE"/>
    <property type="match status" value="1"/>
</dbReference>
<reference evidence="3 4" key="1">
    <citation type="submission" date="2016-10" db="EMBL/GenBank/DDBJ databases">
        <authorList>
            <person name="de Groot N.N."/>
        </authorList>
    </citation>
    <scope>NUCLEOTIDE SEQUENCE [LARGE SCALE GENOMIC DNA]</scope>
    <source>
        <strain evidence="3 4">ATCC 43154</strain>
    </source>
</reference>